<keyword evidence="3" id="KW-1185">Reference proteome</keyword>
<evidence type="ECO:0000313" key="3">
    <source>
        <dbReference type="Proteomes" id="UP001259659"/>
    </source>
</evidence>
<sequence>MTKNENLRAIVITGLVAFSVLAIGVGPVQAQETGNDATATAADAANCDGSPTMARTSITSPQNIITADNAGLIEANFRVSENVPEDCTVVVDLQYSFAQSGFQFEGGSAWDQSATDILATEFTLASGEIRSIDAEIAANGANVGDDVTVVADYEIWYQGDREDSRQISGVRQDFEVQEPGSTTETGGDGPGIIEAIAENLVTVLAVVSIGLIGLVLAWKGRDIIAFSS</sequence>
<organism evidence="2 3">
    <name type="scientific">Haloarcula saliterrae</name>
    <dbReference type="NCBI Taxonomy" id="2950534"/>
    <lineage>
        <taxon>Archaea</taxon>
        <taxon>Methanobacteriati</taxon>
        <taxon>Methanobacteriota</taxon>
        <taxon>Stenosarchaea group</taxon>
        <taxon>Halobacteria</taxon>
        <taxon>Halobacteriales</taxon>
        <taxon>Haloarculaceae</taxon>
        <taxon>Haloarcula</taxon>
    </lineage>
</organism>
<protein>
    <recommendedName>
        <fullName evidence="4">PGF-CTERM sorting domain-containing protein</fullName>
    </recommendedName>
</protein>
<evidence type="ECO:0000256" key="1">
    <source>
        <dbReference type="SAM" id="Phobius"/>
    </source>
</evidence>
<feature type="transmembrane region" description="Helical" evidence="1">
    <location>
        <begin position="200"/>
        <end position="218"/>
    </location>
</feature>
<accession>A0ABU2FFB6</accession>
<keyword evidence="1" id="KW-0812">Transmembrane</keyword>
<keyword evidence="1" id="KW-0472">Membrane</keyword>
<reference evidence="2 3" key="1">
    <citation type="submission" date="2022-06" db="EMBL/GenBank/DDBJ databases">
        <title>Haloarcula sp. a new haloarchaeum isolate from saline soil.</title>
        <authorList>
            <person name="Strakova D."/>
            <person name="Galisteo C."/>
            <person name="Sanchez-Porro C."/>
            <person name="Ventosa A."/>
        </authorList>
    </citation>
    <scope>NUCLEOTIDE SEQUENCE [LARGE SCALE GENOMIC DNA]</scope>
    <source>
        <strain evidence="2 3">S1CR25-12</strain>
    </source>
</reference>
<dbReference type="RefSeq" id="WP_310920726.1">
    <property type="nucleotide sequence ID" value="NZ_JAMQON010000005.1"/>
</dbReference>
<proteinExistence type="predicted"/>
<gene>
    <name evidence="2" type="ORF">NDI56_16220</name>
</gene>
<evidence type="ECO:0008006" key="4">
    <source>
        <dbReference type="Google" id="ProtNLM"/>
    </source>
</evidence>
<keyword evidence="1" id="KW-1133">Transmembrane helix</keyword>
<comment type="caution">
    <text evidence="2">The sequence shown here is derived from an EMBL/GenBank/DDBJ whole genome shotgun (WGS) entry which is preliminary data.</text>
</comment>
<dbReference type="Proteomes" id="UP001259659">
    <property type="component" value="Unassembled WGS sequence"/>
</dbReference>
<dbReference type="EMBL" id="JAMQON010000005">
    <property type="protein sequence ID" value="MDS0260948.1"/>
    <property type="molecule type" value="Genomic_DNA"/>
</dbReference>
<name>A0ABU2FFB6_9EURY</name>
<evidence type="ECO:0000313" key="2">
    <source>
        <dbReference type="EMBL" id="MDS0260948.1"/>
    </source>
</evidence>